<gene>
    <name evidence="3" type="ORF">BISA_1882</name>
</gene>
<dbReference type="CDD" id="cd18809">
    <property type="entry name" value="SF1_C_RecD"/>
    <property type="match status" value="1"/>
</dbReference>
<dbReference type="InterPro" id="IPR014862">
    <property type="entry name" value="TrwC"/>
</dbReference>
<name>A0A087D6Y1_9BIFI</name>
<dbReference type="Pfam" id="PF13604">
    <property type="entry name" value="AAA_30"/>
    <property type="match status" value="1"/>
</dbReference>
<protein>
    <submittedName>
        <fullName evidence="3">ATP-dependent exoDNAse</fullName>
    </submittedName>
</protein>
<reference evidence="3 4" key="1">
    <citation type="submission" date="2014-03" db="EMBL/GenBank/DDBJ databases">
        <title>Genomics of Bifidobacteria.</title>
        <authorList>
            <person name="Ventura M."/>
            <person name="Milani C."/>
            <person name="Lugli G.A."/>
        </authorList>
    </citation>
    <scope>NUCLEOTIDE SEQUENCE [LARGE SCALE GENOMIC DNA]</scope>
    <source>
        <strain evidence="3 4">DSM 23967</strain>
    </source>
</reference>
<dbReference type="NCBIfam" id="NF041492">
    <property type="entry name" value="MobF"/>
    <property type="match status" value="1"/>
</dbReference>
<accession>A0A087D6Y1</accession>
<evidence type="ECO:0000313" key="3">
    <source>
        <dbReference type="EMBL" id="KFI91281.1"/>
    </source>
</evidence>
<dbReference type="RefSeq" id="WP_051917536.1">
    <property type="nucleotide sequence ID" value="NZ_JDUT01000006.1"/>
</dbReference>
<feature type="region of interest" description="Disordered" evidence="1">
    <location>
        <begin position="1101"/>
        <end position="1149"/>
    </location>
</feature>
<feature type="region of interest" description="Disordered" evidence="1">
    <location>
        <begin position="1341"/>
        <end position="1405"/>
    </location>
</feature>
<dbReference type="SUPFAM" id="SSF52540">
    <property type="entry name" value="P-loop containing nucleoside triphosphate hydrolases"/>
    <property type="match status" value="1"/>
</dbReference>
<sequence>MTISMTKISSAEYTLATARDPLQADGMIADEDMPTKTTGANPAAYYTAEGNPPGRWIGSASRLLGGEEGQEAGADTVRLLINERRNPETGASLMQSDMQAGDNGQEPNAGYDLTQTVPKSVAILWAFADPSTRTTIEECLHEASRMTINYFEREYASTRAGQGGVASVKCDGVAGFAFDHYDSRDGDPHPHTHMFISNRVRRSSDQQWTALDGRKIYASTVELAEYNSNLVRDLLTQRLGWAWHETPNTNGTKSVVMEVEGVPDELIDLFSSRHGEIANETRRRVQEEEQRTGQPVDWRRRAEIDKQVWFETRKEKPDVQPSLADKHAHWERKLATEAPGQSIQAMWDSVNSHRAIISHLDNTTGQSATIRLTNQLADHQQPFESYDQEKLAAQAYETISAAKTTWSRSNIRAEAQRLLAGIRLDPAQREQAVNRIADLAMEHCVKITPTRYRVAETLQDPALVIEQGHSVFDDPNLDRYTSQQTLDMERHMMNMFDHEDPLAWRKDSSRSTLETVQDQDRPLSDDQMKAAIHLLENNGRITALIGPAGTGKTTTMRAVTRAWKTTGGDVLGLCLSARARDELADSIESNAITIAQLRVNMSPENTIRINDTRRELACRLAAAPTPEARDRIRRSITAFDVATQSGRIHAGQLVIVDEAGMVNTRDLHEIGRLCEQAGARLILSGDPKQLDAPEGPTGLLAWAERTGRNATLTSIWRFRSDPELWKGDAEGLKNRWPEEGANTLRLREGGQRDNPASIADCRNLIDAYEQHGRLHWGEDDQCETDAYRNTIRWQKLGKSTLLVAGTNEQVRDLNRRTILERRIQGLSDADPNRWARLSDGLDIGKGDRIVNRRPNKDVTSPEGRKIENGMTFTVEQVEARTLVCRDENGMTWNIPRAWAEEACEAGYATTIHRTQGMTVDKCAVVIPSNARTPLNLLYVAATRGREENHLFYACKNEEDRRLDHELYGTETDPHLIARERMLNTLLTHPDNRTATETLHDENADRYGIKRLIDEHAFAGGLIAGPHLIAQLRRNHNNGEIRMIETSPSYEWLRATWARAYMTDHRRALAIINRPIKPKELKANHPSLEQTTPYALRTARKHMPEPAAADQGKTGITIKTGDKGQRASIVSDQLDRLGIPHTSERNDTGETTRIIFDRKYAPAADALIATHINNKTISATAITDWKEFDQKTRLEYGKPIGTPKAPKGHVDYAAVLAGRLSAGLLDRTNGVVRDDWIAGIIPPIKASKRTATLDIVKQNEHLIEQAAKRLTTQAERNDQPWAVEARRIQQERNDPNLMRDIAVYRGMWNIQDQEHPIGERPAGGSGRQEQHWCNIQARLTGQGTGIVNPGRGNKTRRTHTANGISPKPRVKTTTSVKPDTAHMQGGEPWNKPQEPSPSSSYDGPSI</sequence>
<comment type="caution">
    <text evidence="3">The sequence shown here is derived from an EMBL/GenBank/DDBJ whole genome shotgun (WGS) entry which is preliminary data.</text>
</comment>
<evidence type="ECO:0000256" key="1">
    <source>
        <dbReference type="SAM" id="MobiDB-lite"/>
    </source>
</evidence>
<evidence type="ECO:0000313" key="4">
    <source>
        <dbReference type="Proteomes" id="UP000029066"/>
    </source>
</evidence>
<dbReference type="Gene3D" id="3.40.50.300">
    <property type="entry name" value="P-loop containing nucleotide triphosphate hydrolases"/>
    <property type="match status" value="2"/>
</dbReference>
<dbReference type="OrthoDB" id="4524286at2"/>
<feature type="compositionally biased region" description="Polar residues" evidence="1">
    <location>
        <begin position="1395"/>
        <end position="1405"/>
    </location>
</feature>
<dbReference type="Pfam" id="PF08751">
    <property type="entry name" value="TrwC"/>
    <property type="match status" value="1"/>
</dbReference>
<dbReference type="SUPFAM" id="SSF55464">
    <property type="entry name" value="Origin of replication-binding domain, RBD-like"/>
    <property type="match status" value="1"/>
</dbReference>
<dbReference type="InterPro" id="IPR003593">
    <property type="entry name" value="AAA+_ATPase"/>
</dbReference>
<organism evidence="3 4">
    <name type="scientific">Bifidobacterium saguini DSM 23967</name>
    <dbReference type="NCBI Taxonomy" id="1437607"/>
    <lineage>
        <taxon>Bacteria</taxon>
        <taxon>Bacillati</taxon>
        <taxon>Actinomycetota</taxon>
        <taxon>Actinomycetes</taxon>
        <taxon>Bifidobacteriales</taxon>
        <taxon>Bifidobacteriaceae</taxon>
        <taxon>Bifidobacterium</taxon>
    </lineage>
</organism>
<proteinExistence type="predicted"/>
<dbReference type="Proteomes" id="UP000029066">
    <property type="component" value="Unassembled WGS sequence"/>
</dbReference>
<dbReference type="SMART" id="SM00382">
    <property type="entry name" value="AAA"/>
    <property type="match status" value="1"/>
</dbReference>
<dbReference type="STRING" id="1437607.BISA_1882"/>
<feature type="domain" description="AAA+ ATPase" evidence="2">
    <location>
        <begin position="538"/>
        <end position="828"/>
    </location>
</feature>
<dbReference type="EMBL" id="JGZN01000016">
    <property type="protein sequence ID" value="KFI91281.1"/>
    <property type="molecule type" value="Genomic_DNA"/>
</dbReference>
<dbReference type="InterPro" id="IPR027417">
    <property type="entry name" value="P-loop_NTPase"/>
</dbReference>
<evidence type="ECO:0000259" key="2">
    <source>
        <dbReference type="SMART" id="SM00382"/>
    </source>
</evidence>